<evidence type="ECO:0000313" key="6">
    <source>
        <dbReference type="Proteomes" id="UP000663829"/>
    </source>
</evidence>
<evidence type="ECO:0000313" key="2">
    <source>
        <dbReference type="EMBL" id="CAF1449309.1"/>
    </source>
</evidence>
<dbReference type="Proteomes" id="UP000681722">
    <property type="component" value="Unassembled WGS sequence"/>
</dbReference>
<keyword evidence="6" id="KW-1185">Reference proteome</keyword>
<dbReference type="EMBL" id="CAJNOQ010037142">
    <property type="protein sequence ID" value="CAF1607287.1"/>
    <property type="molecule type" value="Genomic_DNA"/>
</dbReference>
<sequence length="88" mass="10196">IRDLVARNPTVSTRAWFKLPTSYVAKLLNNIKMDSLRVSPDELATWELMDSELDTKAQNEDEENESSEDDSLLSVFESRPCFKRNRCE</sequence>
<gene>
    <name evidence="3" type="ORF">GPM918_LOCUS42838</name>
    <name evidence="2" type="ORF">OVA965_LOCUS34760</name>
    <name evidence="5" type="ORF">SRO942_LOCUS44175</name>
    <name evidence="4" type="ORF">TMI583_LOCUS35699</name>
</gene>
<evidence type="ECO:0000313" key="5">
    <source>
        <dbReference type="EMBL" id="CAF4487841.1"/>
    </source>
</evidence>
<feature type="non-terminal residue" evidence="3">
    <location>
        <position position="88"/>
    </location>
</feature>
<dbReference type="Proteomes" id="UP000663829">
    <property type="component" value="Unassembled WGS sequence"/>
</dbReference>
<dbReference type="Proteomes" id="UP000682733">
    <property type="component" value="Unassembled WGS sequence"/>
</dbReference>
<dbReference type="EMBL" id="CAJOBC010103753">
    <property type="protein sequence ID" value="CAF4487841.1"/>
    <property type="molecule type" value="Genomic_DNA"/>
</dbReference>
<organism evidence="3 6">
    <name type="scientific">Didymodactylos carnosus</name>
    <dbReference type="NCBI Taxonomy" id="1234261"/>
    <lineage>
        <taxon>Eukaryota</taxon>
        <taxon>Metazoa</taxon>
        <taxon>Spiralia</taxon>
        <taxon>Gnathifera</taxon>
        <taxon>Rotifera</taxon>
        <taxon>Eurotatoria</taxon>
        <taxon>Bdelloidea</taxon>
        <taxon>Philodinida</taxon>
        <taxon>Philodinidae</taxon>
        <taxon>Didymodactylos</taxon>
    </lineage>
</organism>
<dbReference type="Proteomes" id="UP000677228">
    <property type="component" value="Unassembled WGS sequence"/>
</dbReference>
<feature type="compositionally biased region" description="Acidic residues" evidence="1">
    <location>
        <begin position="60"/>
        <end position="71"/>
    </location>
</feature>
<protein>
    <submittedName>
        <fullName evidence="3">Uncharacterized protein</fullName>
    </submittedName>
</protein>
<name>A0A816B7N3_9BILA</name>
<evidence type="ECO:0000313" key="3">
    <source>
        <dbReference type="EMBL" id="CAF1607287.1"/>
    </source>
</evidence>
<evidence type="ECO:0000313" key="4">
    <source>
        <dbReference type="EMBL" id="CAF4244274.1"/>
    </source>
</evidence>
<reference evidence="3" key="1">
    <citation type="submission" date="2021-02" db="EMBL/GenBank/DDBJ databases">
        <authorList>
            <person name="Nowell W R."/>
        </authorList>
    </citation>
    <scope>NUCLEOTIDE SEQUENCE</scope>
</reference>
<dbReference type="EMBL" id="CAJOBA010051397">
    <property type="protein sequence ID" value="CAF4244274.1"/>
    <property type="molecule type" value="Genomic_DNA"/>
</dbReference>
<feature type="region of interest" description="Disordered" evidence="1">
    <location>
        <begin position="54"/>
        <end position="73"/>
    </location>
</feature>
<comment type="caution">
    <text evidence="3">The sequence shown here is derived from an EMBL/GenBank/DDBJ whole genome shotgun (WGS) entry which is preliminary data.</text>
</comment>
<evidence type="ECO:0000256" key="1">
    <source>
        <dbReference type="SAM" id="MobiDB-lite"/>
    </source>
</evidence>
<accession>A0A816B7N3</accession>
<proteinExistence type="predicted"/>
<dbReference type="AlphaFoldDB" id="A0A816B7N3"/>
<dbReference type="EMBL" id="CAJNOK010029562">
    <property type="protein sequence ID" value="CAF1449309.1"/>
    <property type="molecule type" value="Genomic_DNA"/>
</dbReference>